<keyword evidence="2" id="KW-1185">Reference proteome</keyword>
<proteinExistence type="predicted"/>
<evidence type="ECO:0000313" key="1">
    <source>
        <dbReference type="EMBL" id="VDM19412.1"/>
    </source>
</evidence>
<dbReference type="FunCoup" id="A0A3P7GAC7">
    <property type="interactions" value="55"/>
</dbReference>
<dbReference type="Proteomes" id="UP000270924">
    <property type="component" value="Unassembled WGS sequence"/>
</dbReference>
<evidence type="ECO:0000313" key="2">
    <source>
        <dbReference type="Proteomes" id="UP000270924"/>
    </source>
</evidence>
<organism evidence="1 2">
    <name type="scientific">Wuchereria bancrofti</name>
    <dbReference type="NCBI Taxonomy" id="6293"/>
    <lineage>
        <taxon>Eukaryota</taxon>
        <taxon>Metazoa</taxon>
        <taxon>Ecdysozoa</taxon>
        <taxon>Nematoda</taxon>
        <taxon>Chromadorea</taxon>
        <taxon>Rhabditida</taxon>
        <taxon>Spirurina</taxon>
        <taxon>Spiruromorpha</taxon>
        <taxon>Filarioidea</taxon>
        <taxon>Onchocercidae</taxon>
        <taxon>Wuchereria</taxon>
    </lineage>
</organism>
<sequence>MTTLIIVLWRHRLNFHGYCKQTTDPSFRVVVVGPENSINDDTCVDVHYQIQPAFGSPNHCHALLIEKVRELVSNYGLTRRIIVTFEAELQYLMAKIRFELGIEGLLPDHVEQVVHMKEMKLIARRNGLMTLRHVDFIIRNIGRQTIIPLKAEPSLWLRRIATQLDGFPVFIRSCEAKHGRKITRYSIHDCDEMQSWIKSKLEVENKHDREFIVEECLRNGYEFVSLYSNSGFICTIARMSAEGTLFESIRDQKPYAYEYLTVDQTRDILPGVESFVLRTAKSLPVIPNSSFVFIKGFYKNHNDIYLLGTYLQPLCDSHRRLIEAANHGVGWEILLLNCMEEVLQTVNQPHDMQKSIENHHVLVNFPSIEGVLLHQTSITKRNSNMRVIWKACEGQVLTSCTSSDDNILQTNELGYNKIQGWNMCKCLKQWIRLTKALSHMLQIFLSNPNRAEVIADARDLIENTYIAVDRSTDKHNFCNDIRAKKGCNHFIRSMTTCD</sequence>
<dbReference type="OMA" id="IIVLWRH"/>
<gene>
    <name evidence="1" type="ORF">WBA_LOCUS10541</name>
</gene>
<reference evidence="1 2" key="1">
    <citation type="submission" date="2018-11" db="EMBL/GenBank/DDBJ databases">
        <authorList>
            <consortium name="Pathogen Informatics"/>
        </authorList>
    </citation>
    <scope>NUCLEOTIDE SEQUENCE [LARGE SCALE GENOMIC DNA]</scope>
</reference>
<name>A0A3P7GAC7_WUCBA</name>
<dbReference type="InParanoid" id="A0A3P7GAC7"/>
<accession>A0A3P7GAC7</accession>
<dbReference type="EMBL" id="UYWW01012184">
    <property type="protein sequence ID" value="VDM19412.1"/>
    <property type="molecule type" value="Genomic_DNA"/>
</dbReference>
<evidence type="ECO:0008006" key="3">
    <source>
        <dbReference type="Google" id="ProtNLM"/>
    </source>
</evidence>
<dbReference type="AlphaFoldDB" id="A0A3P7GAC7"/>
<protein>
    <recommendedName>
        <fullName evidence="3">ATP-grasp domain-containing protein</fullName>
    </recommendedName>
</protein>
<dbReference type="OrthoDB" id="5790559at2759"/>